<evidence type="ECO:0000256" key="8">
    <source>
        <dbReference type="ARBA" id="ARBA00035655"/>
    </source>
</evidence>
<gene>
    <name evidence="10" type="ordered locus">DaAHT2_2625</name>
</gene>
<dbReference type="RefSeq" id="WP_013164791.1">
    <property type="nucleotide sequence ID" value="NC_014216.1"/>
</dbReference>
<dbReference type="eggNOG" id="COG2391">
    <property type="taxonomic scope" value="Bacteria"/>
</dbReference>
<keyword evidence="11" id="KW-1185">Reference proteome</keyword>
<dbReference type="Pfam" id="PF04143">
    <property type="entry name" value="Sulf_transp"/>
    <property type="match status" value="1"/>
</dbReference>
<keyword evidence="2" id="KW-0813">Transport</keyword>
<feature type="transmembrane region" description="Helical" evidence="9">
    <location>
        <begin position="340"/>
        <end position="362"/>
    </location>
</feature>
<feature type="transmembrane region" description="Helical" evidence="9">
    <location>
        <begin position="274"/>
        <end position="297"/>
    </location>
</feature>
<evidence type="ECO:0000256" key="3">
    <source>
        <dbReference type="ARBA" id="ARBA00022475"/>
    </source>
</evidence>
<dbReference type="Proteomes" id="UP000001508">
    <property type="component" value="Chromosome"/>
</dbReference>
<keyword evidence="6 9" id="KW-1133">Transmembrane helix</keyword>
<feature type="transmembrane region" description="Helical" evidence="9">
    <location>
        <begin position="84"/>
        <end position="108"/>
    </location>
</feature>
<keyword evidence="4" id="KW-0997">Cell inner membrane</keyword>
<feature type="transmembrane region" description="Helical" evidence="9">
    <location>
        <begin position="158"/>
        <end position="178"/>
    </location>
</feature>
<feature type="transmembrane region" description="Helical" evidence="9">
    <location>
        <begin position="115"/>
        <end position="138"/>
    </location>
</feature>
<evidence type="ECO:0000256" key="4">
    <source>
        <dbReference type="ARBA" id="ARBA00022519"/>
    </source>
</evidence>
<dbReference type="GO" id="GO:0005886">
    <property type="term" value="C:plasma membrane"/>
    <property type="evidence" value="ECO:0007669"/>
    <property type="project" value="UniProtKB-SubCell"/>
</dbReference>
<evidence type="ECO:0000256" key="5">
    <source>
        <dbReference type="ARBA" id="ARBA00022692"/>
    </source>
</evidence>
<dbReference type="InParanoid" id="D6Z125"/>
<dbReference type="OrthoDB" id="3190590at2"/>
<evidence type="ECO:0000256" key="6">
    <source>
        <dbReference type="ARBA" id="ARBA00022989"/>
    </source>
</evidence>
<protein>
    <submittedName>
        <fullName evidence="10">Uncharacterized protein</fullName>
    </submittedName>
</protein>
<comment type="subcellular location">
    <subcellularLocation>
        <location evidence="1">Cell inner membrane</location>
        <topology evidence="1">Multi-pass membrane protein</topology>
    </subcellularLocation>
</comment>
<dbReference type="EMBL" id="CP001940">
    <property type="protein sequence ID" value="ADH87285.1"/>
    <property type="molecule type" value="Genomic_DNA"/>
</dbReference>
<evidence type="ECO:0000256" key="9">
    <source>
        <dbReference type="SAM" id="Phobius"/>
    </source>
</evidence>
<proteinExistence type="inferred from homology"/>
<feature type="transmembrane region" description="Helical" evidence="9">
    <location>
        <begin position="46"/>
        <end position="64"/>
    </location>
</feature>
<feature type="transmembrane region" description="Helical" evidence="9">
    <location>
        <begin position="6"/>
        <end position="25"/>
    </location>
</feature>
<reference evidence="11" key="1">
    <citation type="submission" date="2010-02" db="EMBL/GenBank/DDBJ databases">
        <title>Complete sequence of Desulfurivibrio alkaliphilus AHT2.</title>
        <authorList>
            <consortium name="US DOE Joint Genome Institute"/>
            <person name="Pitluck S."/>
            <person name="Chertkov O."/>
            <person name="Detter J.C."/>
            <person name="Han C."/>
            <person name="Tapia R."/>
            <person name="Larimer F."/>
            <person name="Land M."/>
            <person name="Hauser L."/>
            <person name="Kyrpides N."/>
            <person name="Mikhailova N."/>
            <person name="Sorokin D.Y."/>
            <person name="Muyzer G."/>
            <person name="Woyke T."/>
        </authorList>
    </citation>
    <scope>NUCLEOTIDE SEQUENCE [LARGE SCALE GENOMIC DNA]</scope>
    <source>
        <strain evidence="11">DSM 19089 / UNIQEM U267 / AHT2</strain>
    </source>
</reference>
<dbReference type="STRING" id="589865.DaAHT2_2625"/>
<dbReference type="AlphaFoldDB" id="D6Z125"/>
<feature type="transmembrane region" description="Helical" evidence="9">
    <location>
        <begin position="199"/>
        <end position="216"/>
    </location>
</feature>
<sequence>MITGSLVLIIITGLLLGLAAGFVMHRSDYCVAGMFRDAFIFGRFKGLQILLLQVAVTMLLFELARQAGLLPLYPFPILAPPALVNFLGGIIFGLGMVLAGGCVFGTLYKMGAGSVVSAVAFLGLILGSGLYALVHPWWQQLAQATALAPGRITVPQLFNLDPLLPLIIFWLPTIFLLWRWGRQGALQRPAVVAGYLQPWRAAIILALIGLASYLLHGMPMGVTTSFTKFAAMGAAVVAPDWVAGQTLFQAVSLDVIHPDSGARLTGGPGPQPDLLFAIQVPLALGVVLGSTLSALLLREFAVRLRVPPLQLLSALAGGILMGLAARMTPACNVWHLMGGLPIMAMQSILFLLGLFPGTWLGVKLFRLLVR</sequence>
<organism evidence="10 11">
    <name type="scientific">Desulfurivibrio alkaliphilus (strain DSM 19089 / UNIQEM U267 / AHT2)</name>
    <dbReference type="NCBI Taxonomy" id="589865"/>
    <lineage>
        <taxon>Bacteria</taxon>
        <taxon>Pseudomonadati</taxon>
        <taxon>Thermodesulfobacteriota</taxon>
        <taxon>Desulfobulbia</taxon>
        <taxon>Desulfobulbales</taxon>
        <taxon>Desulfobulbaceae</taxon>
        <taxon>Desulfurivibrio</taxon>
    </lineage>
</organism>
<dbReference type="HOGENOM" id="CLU_050656_1_1_7"/>
<accession>D6Z125</accession>
<evidence type="ECO:0000313" key="10">
    <source>
        <dbReference type="EMBL" id="ADH87285.1"/>
    </source>
</evidence>
<evidence type="ECO:0000256" key="2">
    <source>
        <dbReference type="ARBA" id="ARBA00022448"/>
    </source>
</evidence>
<dbReference type="KEGG" id="dak:DaAHT2_2625"/>
<evidence type="ECO:0000313" key="11">
    <source>
        <dbReference type="Proteomes" id="UP000001508"/>
    </source>
</evidence>
<keyword evidence="3" id="KW-1003">Cell membrane</keyword>
<dbReference type="FunCoup" id="D6Z125">
    <property type="interactions" value="2"/>
</dbReference>
<name>D6Z125_DESAT</name>
<comment type="similarity">
    <text evidence="8">Belongs to the TsuA/YedE (TC 9.B.102) family.</text>
</comment>
<evidence type="ECO:0000256" key="1">
    <source>
        <dbReference type="ARBA" id="ARBA00004429"/>
    </source>
</evidence>
<keyword evidence="5 9" id="KW-0812">Transmembrane</keyword>
<dbReference type="PANTHER" id="PTHR30574:SF1">
    <property type="entry name" value="SULPHUR TRANSPORT DOMAIN-CONTAINING PROTEIN"/>
    <property type="match status" value="1"/>
</dbReference>
<feature type="transmembrane region" description="Helical" evidence="9">
    <location>
        <begin position="309"/>
        <end position="328"/>
    </location>
</feature>
<dbReference type="InterPro" id="IPR007272">
    <property type="entry name" value="Sulf_transp_TsuA/YedE"/>
</dbReference>
<evidence type="ECO:0000256" key="7">
    <source>
        <dbReference type="ARBA" id="ARBA00023136"/>
    </source>
</evidence>
<keyword evidence="7 9" id="KW-0472">Membrane</keyword>
<dbReference type="PANTHER" id="PTHR30574">
    <property type="entry name" value="INNER MEMBRANE PROTEIN YEDE"/>
    <property type="match status" value="1"/>
</dbReference>